<accession>A0AAU4K1T3</accession>
<dbReference type="EMBL" id="CP108021">
    <property type="protein sequence ID" value="WUM20020.1"/>
    <property type="molecule type" value="Genomic_DNA"/>
</dbReference>
<dbReference type="AlphaFoldDB" id="A0AAU4K1T3"/>
<dbReference type="Proteomes" id="UP001432128">
    <property type="component" value="Chromosome"/>
</dbReference>
<keyword evidence="3" id="KW-1185">Reference proteome</keyword>
<feature type="compositionally biased region" description="Low complexity" evidence="1">
    <location>
        <begin position="99"/>
        <end position="110"/>
    </location>
</feature>
<dbReference type="KEGG" id="whr:OG579_20410"/>
<reference evidence="2 3" key="1">
    <citation type="submission" date="2022-10" db="EMBL/GenBank/DDBJ databases">
        <title>The complete genomes of actinobacterial strains from the NBC collection.</title>
        <authorList>
            <person name="Joergensen T.S."/>
            <person name="Alvarez Arevalo M."/>
            <person name="Sterndorff E.B."/>
            <person name="Faurdal D."/>
            <person name="Vuksanovic O."/>
            <person name="Mourched A.-S."/>
            <person name="Charusanti P."/>
            <person name="Shaw S."/>
            <person name="Blin K."/>
            <person name="Weber T."/>
        </authorList>
    </citation>
    <scope>NUCLEOTIDE SEQUENCE [LARGE SCALE GENOMIC DNA]</scope>
    <source>
        <strain evidence="2 3">NBC_00319</strain>
    </source>
</reference>
<evidence type="ECO:0000313" key="2">
    <source>
        <dbReference type="EMBL" id="WUM20020.1"/>
    </source>
</evidence>
<feature type="region of interest" description="Disordered" evidence="1">
    <location>
        <begin position="90"/>
        <end position="110"/>
    </location>
</feature>
<gene>
    <name evidence="2" type="ORF">OG579_20410</name>
</gene>
<sequence length="110" mass="12095">MNLDTNSLGERLAVGDIRGIIAYTHVGEHQDAHDSTLEADLANARFRRAATDLEVELLRHVGALAADDNRAVVVTNRWSGPIRCSTYSAGREVLRDPRTLPTTPTEDTEQ</sequence>
<evidence type="ECO:0000313" key="3">
    <source>
        <dbReference type="Proteomes" id="UP001432128"/>
    </source>
</evidence>
<dbReference type="RefSeq" id="WP_328857440.1">
    <property type="nucleotide sequence ID" value="NZ_CP108021.1"/>
</dbReference>
<name>A0AAU4K1T3_9NOCA</name>
<evidence type="ECO:0000256" key="1">
    <source>
        <dbReference type="SAM" id="MobiDB-lite"/>
    </source>
</evidence>
<proteinExistence type="predicted"/>
<protein>
    <submittedName>
        <fullName evidence="2">Uncharacterized protein</fullName>
    </submittedName>
</protein>
<organism evidence="2 3">
    <name type="scientific">Williamsia herbipolensis</name>
    <dbReference type="NCBI Taxonomy" id="1603258"/>
    <lineage>
        <taxon>Bacteria</taxon>
        <taxon>Bacillati</taxon>
        <taxon>Actinomycetota</taxon>
        <taxon>Actinomycetes</taxon>
        <taxon>Mycobacteriales</taxon>
        <taxon>Nocardiaceae</taxon>
        <taxon>Williamsia</taxon>
    </lineage>
</organism>